<dbReference type="RefSeq" id="WP_140997993.1">
    <property type="nucleotide sequence ID" value="NZ_VDCZ01000007.1"/>
</dbReference>
<dbReference type="Pfam" id="PF14125">
    <property type="entry name" value="DUF4292"/>
    <property type="match status" value="1"/>
</dbReference>
<dbReference type="Proteomes" id="UP000431264">
    <property type="component" value="Unassembled WGS sequence"/>
</dbReference>
<protein>
    <submittedName>
        <fullName evidence="1">DUF4292 domain-containing protein</fullName>
    </submittedName>
</protein>
<name>A0A6I4IJ45_9FLAO</name>
<proteinExistence type="predicted"/>
<sequence>MRKIFPLVLIVVLISCKSKKGITNGIAVKEITTSKIIQGHYKNKQDFETVAIRANAKYKDEGQSHSVNADIRIQKDKMIWINVKMLGFPLAKVLITPEKVSYYEKINNTYFEGDFSVLSNWLGTDLDFTKVQNLLLGNAVDNLNAGKYDNSIEDNLYKLVEKGVNETQKEFYFESAHFLLKKELISQPKEDRKVEVQYPTHQEQKSIFLPNEIQIKAIHKEEINISLFYKSISFNEELNFSFEIPDGYERVDVN</sequence>
<evidence type="ECO:0000313" key="2">
    <source>
        <dbReference type="Proteomes" id="UP000431264"/>
    </source>
</evidence>
<dbReference type="InterPro" id="IPR025634">
    <property type="entry name" value="DUF4292"/>
</dbReference>
<evidence type="ECO:0000313" key="1">
    <source>
        <dbReference type="EMBL" id="MVO09614.1"/>
    </source>
</evidence>
<organism evidence="1 2">
    <name type="scientific">Flavobacterium profundi</name>
    <dbReference type="NCBI Taxonomy" id="1774945"/>
    <lineage>
        <taxon>Bacteria</taxon>
        <taxon>Pseudomonadati</taxon>
        <taxon>Bacteroidota</taxon>
        <taxon>Flavobacteriia</taxon>
        <taxon>Flavobacteriales</taxon>
        <taxon>Flavobacteriaceae</taxon>
        <taxon>Flavobacterium</taxon>
    </lineage>
</organism>
<dbReference type="PROSITE" id="PS51257">
    <property type="entry name" value="PROKAR_LIPOPROTEIN"/>
    <property type="match status" value="1"/>
</dbReference>
<reference evidence="2" key="1">
    <citation type="submission" date="2019-05" db="EMBL/GenBank/DDBJ databases">
        <title>Flavobacterium profundi sp. nov., isolated from a deep-sea seamount.</title>
        <authorList>
            <person name="Zhang D.-C."/>
        </authorList>
    </citation>
    <scope>NUCLEOTIDE SEQUENCE [LARGE SCALE GENOMIC DNA]</scope>
    <source>
        <strain evidence="2">TP390</strain>
    </source>
</reference>
<gene>
    <name evidence="1" type="ORF">GOQ30_10625</name>
</gene>
<accession>A0A6I4IJ45</accession>
<keyword evidence="2" id="KW-1185">Reference proteome</keyword>
<dbReference type="Gene3D" id="2.50.20.10">
    <property type="entry name" value="Lipoprotein localisation LolA/LolB/LppX"/>
    <property type="match status" value="1"/>
</dbReference>
<dbReference type="AlphaFoldDB" id="A0A6I4IJ45"/>
<dbReference type="OrthoDB" id="849114at2"/>
<dbReference type="EMBL" id="WQLW01000007">
    <property type="protein sequence ID" value="MVO09614.1"/>
    <property type="molecule type" value="Genomic_DNA"/>
</dbReference>
<comment type="caution">
    <text evidence="1">The sequence shown here is derived from an EMBL/GenBank/DDBJ whole genome shotgun (WGS) entry which is preliminary data.</text>
</comment>